<dbReference type="InterPro" id="IPR006869">
    <property type="entry name" value="DUF547"/>
</dbReference>
<evidence type="ECO:0000256" key="1">
    <source>
        <dbReference type="SAM" id="MobiDB-lite"/>
    </source>
</evidence>
<accession>A0A1J3HWQ1</accession>
<evidence type="ECO:0000313" key="3">
    <source>
        <dbReference type="EMBL" id="JAU72422.1"/>
    </source>
</evidence>
<gene>
    <name evidence="3" type="ORF">LE_TR20716_c0_g1_i1_g.66531</name>
</gene>
<proteinExistence type="predicted"/>
<feature type="region of interest" description="Disordered" evidence="1">
    <location>
        <begin position="1"/>
        <end position="46"/>
    </location>
</feature>
<organism evidence="3">
    <name type="scientific">Noccaea caerulescens</name>
    <name type="common">Alpine penny-cress</name>
    <name type="synonym">Thlaspi caerulescens</name>
    <dbReference type="NCBI Taxonomy" id="107243"/>
    <lineage>
        <taxon>Eukaryota</taxon>
        <taxon>Viridiplantae</taxon>
        <taxon>Streptophyta</taxon>
        <taxon>Embryophyta</taxon>
        <taxon>Tracheophyta</taxon>
        <taxon>Spermatophyta</taxon>
        <taxon>Magnoliopsida</taxon>
        <taxon>eudicotyledons</taxon>
        <taxon>Gunneridae</taxon>
        <taxon>Pentapetalae</taxon>
        <taxon>rosids</taxon>
        <taxon>malvids</taxon>
        <taxon>Brassicales</taxon>
        <taxon>Brassicaceae</taxon>
        <taxon>Coluteocarpeae</taxon>
        <taxon>Noccaea</taxon>
    </lineage>
</organism>
<dbReference type="PANTHER" id="PTHR23054:SF82">
    <property type="entry name" value="DUF547 DOMAIN-CONTAINING PROTEIN"/>
    <property type="match status" value="1"/>
</dbReference>
<protein>
    <recommendedName>
        <fullName evidence="2">DUF547 domain-containing protein</fullName>
    </recommendedName>
</protein>
<sequence>MMGLNYPSASSPSSPDCSSSSPRNSEKQNVIVASPSPSPSPSRFSTYSSKPFVSIEKRLLTHKDSHCNVMPKSSEDLRKEIASLEFEILRTEQYLLSLYRTAFDEQVSSFSPRTDTSLLSNHLCPKSEQSDVTGVLSYHYQASPVSERSSSCPRSFQASLKALSAREKTKCVSSNHTTLGDLLGSSHIVDNIVNPSRLSEEILRCIASVYCALSSNSCCLQDFSSSPSYLSSKTTFDSWNPCLGEIKEAKVPRGVVIESLKLHIDDGCFNYAALMLQNFRSLVKKLEKVDPSRMKREEKLAFWINIHNALTMHAYLAYGTHNRARNNSVLKAAYDVGGYRINPFIIQSSILGIRPHYSSPSPLLQTLFSPSRKSKTCNVRHIYALEYPEALAHFAISSGAFTDPTVRVYTADRIFRDLRQAKKEFIRSNVRVHKGTKILLPKIFQHYVKDMSMDVSKLMETTAECLPEDARRIADKCLKEKKSKNFEWLPENLSFRYVIAGELVGGRNKT</sequence>
<name>A0A1J3HWQ1_NOCCA</name>
<reference evidence="3" key="1">
    <citation type="submission" date="2016-07" db="EMBL/GenBank/DDBJ databases">
        <title>De novo transcriptome assembly of four accessions of the metal hyperaccumulator plant Noccaea caerulescens.</title>
        <authorList>
            <person name="Blande D."/>
            <person name="Halimaa P."/>
            <person name="Tervahauta A.I."/>
            <person name="Aarts M.G."/>
            <person name="Karenlampi S.O."/>
        </authorList>
    </citation>
    <scope>NUCLEOTIDE SEQUENCE</scope>
</reference>
<feature type="compositionally biased region" description="Low complexity" evidence="1">
    <location>
        <begin position="7"/>
        <end position="23"/>
    </location>
</feature>
<dbReference type="Pfam" id="PF04784">
    <property type="entry name" value="DUF547"/>
    <property type="match status" value="1"/>
</dbReference>
<feature type="domain" description="DUF547" evidence="2">
    <location>
        <begin position="292"/>
        <end position="426"/>
    </location>
</feature>
<dbReference type="EMBL" id="GEVL01004919">
    <property type="protein sequence ID" value="JAU72422.1"/>
    <property type="molecule type" value="Transcribed_RNA"/>
</dbReference>
<dbReference type="PANTHER" id="PTHR23054">
    <property type="entry name" value="TERNARY COMPLEX FACTOR MIP1, LEUCINE-ZIPPER-RELATED"/>
    <property type="match status" value="1"/>
</dbReference>
<evidence type="ECO:0000259" key="2">
    <source>
        <dbReference type="Pfam" id="PF04784"/>
    </source>
</evidence>
<dbReference type="AlphaFoldDB" id="A0A1J3HWQ1"/>